<dbReference type="AlphaFoldDB" id="A0A2X1ULY1"/>
<organism evidence="1 2">
    <name type="scientific">Oligella urethralis</name>
    <dbReference type="NCBI Taxonomy" id="90245"/>
    <lineage>
        <taxon>Bacteria</taxon>
        <taxon>Pseudomonadati</taxon>
        <taxon>Pseudomonadota</taxon>
        <taxon>Betaproteobacteria</taxon>
        <taxon>Burkholderiales</taxon>
        <taxon>Alcaligenaceae</taxon>
        <taxon>Oligella</taxon>
    </lineage>
</organism>
<protein>
    <submittedName>
        <fullName evidence="1">Uncharacterized protein</fullName>
    </submittedName>
</protein>
<gene>
    <name evidence="1" type="ORF">NCTC11009_01398</name>
</gene>
<proteinExistence type="predicted"/>
<evidence type="ECO:0000313" key="1">
    <source>
        <dbReference type="EMBL" id="SPY08176.1"/>
    </source>
</evidence>
<dbReference type="EMBL" id="UATH01000001">
    <property type="protein sequence ID" value="SPY08176.1"/>
    <property type="molecule type" value="Genomic_DNA"/>
</dbReference>
<dbReference type="Proteomes" id="UP000250242">
    <property type="component" value="Unassembled WGS sequence"/>
</dbReference>
<sequence>MITAVAEIMEMVLKEEVMAGLLDTLHADNDEGRQLRGGLLNMGIGLLSGSTGHYGQFAPALAQGFAGFQQGQQQVIDDRFKKAQAEQMQALRNMQMQTMSRKHSQEEEAQNIISSGIDQQSASRHGNPIVREYGQKMLNMQHQQEQSRTTTLMRNLAAAGLQPGTPEYHQAIMSGIKPASTTVNIGGDSAPGIGKLSPDYGYVLDPITRQPVIDPTTGLPQAAPVPGSPAAQAIKKAENKDLLTQANAERAGGTVIQDIGRALHLLSNSNSWATGRGAMLSKFDPESDTSTLQGLYDSVLGNVGFDYLQSMREASPTGGALGAVNSTELAFLQGVLGRLDVTSRRDIQIDNLKRINNIYLDKIHGTPEQIMAAYNAGNINPRTGKPLTLEDIAPLVKRYELSFDESGNPIKKTKTGSKNLLQEEARRRGLVK</sequence>
<reference evidence="1 2" key="1">
    <citation type="submission" date="2018-06" db="EMBL/GenBank/DDBJ databases">
        <authorList>
            <consortium name="Pathogen Informatics"/>
            <person name="Doyle S."/>
        </authorList>
    </citation>
    <scope>NUCLEOTIDE SEQUENCE [LARGE SCALE GENOMIC DNA]</scope>
    <source>
        <strain evidence="1 2">NCTC11009</strain>
    </source>
</reference>
<accession>A0A2X1ULY1</accession>
<evidence type="ECO:0000313" key="2">
    <source>
        <dbReference type="Proteomes" id="UP000250242"/>
    </source>
</evidence>
<name>A0A2X1ULY1_9BURK</name>